<dbReference type="Proteomes" id="UP000192472">
    <property type="component" value="Unassembled WGS sequence"/>
</dbReference>
<evidence type="ECO:0000256" key="2">
    <source>
        <dbReference type="PROSITE-ProRule" id="PRU00703"/>
    </source>
</evidence>
<evidence type="ECO:0000259" key="3">
    <source>
        <dbReference type="PROSITE" id="PS51371"/>
    </source>
</evidence>
<dbReference type="CDD" id="cd04629">
    <property type="entry name" value="CBS_pair_bac"/>
    <property type="match status" value="1"/>
</dbReference>
<dbReference type="Pfam" id="PF00571">
    <property type="entry name" value="CBS"/>
    <property type="match status" value="2"/>
</dbReference>
<evidence type="ECO:0000313" key="4">
    <source>
        <dbReference type="EMBL" id="SMD32442.1"/>
    </source>
</evidence>
<dbReference type="PANTHER" id="PTHR43080:SF26">
    <property type="entry name" value="REGULATORY PROTEIN"/>
    <property type="match status" value="1"/>
</dbReference>
<protein>
    <submittedName>
        <fullName evidence="4">CBS domain-containing protein</fullName>
    </submittedName>
</protein>
<dbReference type="InterPro" id="IPR044729">
    <property type="entry name" value="CBS_bac"/>
</dbReference>
<dbReference type="Gene3D" id="3.10.580.10">
    <property type="entry name" value="CBS-domain"/>
    <property type="match status" value="1"/>
</dbReference>
<dbReference type="InterPro" id="IPR051257">
    <property type="entry name" value="Diverse_CBS-Domain"/>
</dbReference>
<dbReference type="STRING" id="692418.SAMN04488029_0787"/>
<name>A0A1W2G7N8_REIFA</name>
<dbReference type="PROSITE" id="PS51371">
    <property type="entry name" value="CBS"/>
    <property type="match status" value="2"/>
</dbReference>
<keyword evidence="1 2" id="KW-0129">CBS domain</keyword>
<sequence length="155" mass="17555">MVKSYQGAQIEKDTSVETQPVSVSDYMSTRLITFHPEQSMMEVVDQLLKHRISGAPVVNDQKELCGVISEGDCLKEVVKGKYHNHPIMDGKVKDHMAQNVITILPGTNIFEAANMFLEKKIRRFPVLDETGKLVGQISQKDIMRAVKNIKSENWR</sequence>
<gene>
    <name evidence="4" type="ORF">SAMN04488029_0787</name>
</gene>
<dbReference type="InterPro" id="IPR046342">
    <property type="entry name" value="CBS_dom_sf"/>
</dbReference>
<dbReference type="AlphaFoldDB" id="A0A1W2G7N8"/>
<feature type="domain" description="CBS" evidence="3">
    <location>
        <begin position="27"/>
        <end position="87"/>
    </location>
</feature>
<keyword evidence="5" id="KW-1185">Reference proteome</keyword>
<dbReference type="EMBL" id="FWYF01000001">
    <property type="protein sequence ID" value="SMD32442.1"/>
    <property type="molecule type" value="Genomic_DNA"/>
</dbReference>
<evidence type="ECO:0000313" key="5">
    <source>
        <dbReference type="Proteomes" id="UP000192472"/>
    </source>
</evidence>
<dbReference type="SUPFAM" id="SSF54631">
    <property type="entry name" value="CBS-domain pair"/>
    <property type="match status" value="1"/>
</dbReference>
<feature type="domain" description="CBS" evidence="3">
    <location>
        <begin position="96"/>
        <end position="152"/>
    </location>
</feature>
<evidence type="ECO:0000256" key="1">
    <source>
        <dbReference type="ARBA" id="ARBA00023122"/>
    </source>
</evidence>
<dbReference type="InterPro" id="IPR000644">
    <property type="entry name" value="CBS_dom"/>
</dbReference>
<proteinExistence type="predicted"/>
<dbReference type="PANTHER" id="PTHR43080">
    <property type="entry name" value="CBS DOMAIN-CONTAINING PROTEIN CBSX3, MITOCHONDRIAL"/>
    <property type="match status" value="1"/>
</dbReference>
<organism evidence="4 5">
    <name type="scientific">Reichenbachiella faecimaris</name>
    <dbReference type="NCBI Taxonomy" id="692418"/>
    <lineage>
        <taxon>Bacteria</taxon>
        <taxon>Pseudomonadati</taxon>
        <taxon>Bacteroidota</taxon>
        <taxon>Cytophagia</taxon>
        <taxon>Cytophagales</taxon>
        <taxon>Reichenbachiellaceae</taxon>
        <taxon>Reichenbachiella</taxon>
    </lineage>
</organism>
<dbReference type="SMART" id="SM00116">
    <property type="entry name" value="CBS"/>
    <property type="match status" value="2"/>
</dbReference>
<reference evidence="4 5" key="1">
    <citation type="submission" date="2017-04" db="EMBL/GenBank/DDBJ databases">
        <authorList>
            <person name="Afonso C.L."/>
            <person name="Miller P.J."/>
            <person name="Scott M.A."/>
            <person name="Spackman E."/>
            <person name="Goraichik I."/>
            <person name="Dimitrov K.M."/>
            <person name="Suarez D.L."/>
            <person name="Swayne D.E."/>
        </authorList>
    </citation>
    <scope>NUCLEOTIDE SEQUENCE [LARGE SCALE GENOMIC DNA]</scope>
    <source>
        <strain evidence="4 5">DSM 26133</strain>
    </source>
</reference>
<dbReference type="OrthoDB" id="9790355at2"/>
<accession>A0A1W2G7N8</accession>